<dbReference type="AlphaFoldDB" id="A0A6A2Z544"/>
<accession>A0A6A2Z544</accession>
<reference evidence="3" key="1">
    <citation type="submission" date="2019-09" db="EMBL/GenBank/DDBJ databases">
        <title>Draft genome information of white flower Hibiscus syriacus.</title>
        <authorList>
            <person name="Kim Y.-M."/>
        </authorList>
    </citation>
    <scope>NUCLEOTIDE SEQUENCE [LARGE SCALE GENOMIC DNA]</scope>
    <source>
        <strain evidence="3">YM2019G1</strain>
    </source>
</reference>
<organism evidence="3 4">
    <name type="scientific">Hibiscus syriacus</name>
    <name type="common">Rose of Sharon</name>
    <dbReference type="NCBI Taxonomy" id="106335"/>
    <lineage>
        <taxon>Eukaryota</taxon>
        <taxon>Viridiplantae</taxon>
        <taxon>Streptophyta</taxon>
        <taxon>Embryophyta</taxon>
        <taxon>Tracheophyta</taxon>
        <taxon>Spermatophyta</taxon>
        <taxon>Magnoliopsida</taxon>
        <taxon>eudicotyledons</taxon>
        <taxon>Gunneridae</taxon>
        <taxon>Pentapetalae</taxon>
        <taxon>rosids</taxon>
        <taxon>malvids</taxon>
        <taxon>Malvales</taxon>
        <taxon>Malvaceae</taxon>
        <taxon>Malvoideae</taxon>
        <taxon>Hibiscus</taxon>
    </lineage>
</organism>
<dbReference type="Proteomes" id="UP000436088">
    <property type="component" value="Unassembled WGS sequence"/>
</dbReference>
<keyword evidence="4" id="KW-1185">Reference proteome</keyword>
<keyword evidence="2" id="KW-0472">Membrane</keyword>
<keyword evidence="2" id="KW-0812">Transmembrane</keyword>
<name>A0A6A2Z544_HIBSY</name>
<evidence type="ECO:0000313" key="3">
    <source>
        <dbReference type="EMBL" id="KAE8686827.1"/>
    </source>
</evidence>
<feature type="compositionally biased region" description="Low complexity" evidence="1">
    <location>
        <begin position="116"/>
        <end position="132"/>
    </location>
</feature>
<evidence type="ECO:0000256" key="1">
    <source>
        <dbReference type="SAM" id="MobiDB-lite"/>
    </source>
</evidence>
<feature type="transmembrane region" description="Helical" evidence="2">
    <location>
        <begin position="26"/>
        <end position="45"/>
    </location>
</feature>
<dbReference type="EMBL" id="VEPZ02001209">
    <property type="protein sequence ID" value="KAE8686827.1"/>
    <property type="molecule type" value="Genomic_DNA"/>
</dbReference>
<feature type="region of interest" description="Disordered" evidence="1">
    <location>
        <begin position="78"/>
        <end position="99"/>
    </location>
</feature>
<gene>
    <name evidence="3" type="ORF">F3Y22_tig00111027pilonHSYRG00229</name>
</gene>
<keyword evidence="2" id="KW-1133">Transmembrane helix</keyword>
<evidence type="ECO:0000256" key="2">
    <source>
        <dbReference type="SAM" id="Phobius"/>
    </source>
</evidence>
<evidence type="ECO:0000313" key="4">
    <source>
        <dbReference type="Proteomes" id="UP000436088"/>
    </source>
</evidence>
<feature type="region of interest" description="Disordered" evidence="1">
    <location>
        <begin position="116"/>
        <end position="162"/>
    </location>
</feature>
<protein>
    <submittedName>
        <fullName evidence="3">Uncharacterized protein</fullName>
    </submittedName>
</protein>
<proteinExistence type="predicted"/>
<comment type="caution">
    <text evidence="3">The sequence shown here is derived from an EMBL/GenBank/DDBJ whole genome shotgun (WGS) entry which is preliminary data.</text>
</comment>
<sequence>MDWAWGKMNWVEVDSLGKVGLCRFEGIVGITIGFGIARLGMAMVLDLRELKVKRGTVEEDGGKKKSPLVHQDVQALMTTTSSSPSGHNGFRRPSSDHGASTVAWKEYVYRAASPGFSSRWSKSSSCSGSYAGEPPRRSRHDRSCLTQDEAPHLHLPCFPGRR</sequence>